<dbReference type="Proteomes" id="UP001608902">
    <property type="component" value="Unassembled WGS sequence"/>
</dbReference>
<name>A0ABD6ERX8_9BILA</name>
<comment type="caution">
    <text evidence="2">The sequence shown here is derived from an EMBL/GenBank/DDBJ whole genome shotgun (WGS) entry which is preliminary data.</text>
</comment>
<reference evidence="2 3" key="1">
    <citation type="submission" date="2024-08" db="EMBL/GenBank/DDBJ databases">
        <title>Gnathostoma spinigerum genome.</title>
        <authorList>
            <person name="Gonzalez-Bertolin B."/>
            <person name="Monzon S."/>
            <person name="Zaballos A."/>
            <person name="Jimenez P."/>
            <person name="Dekumyoy P."/>
            <person name="Varona S."/>
            <person name="Cuesta I."/>
            <person name="Sumanam S."/>
            <person name="Adisakwattana P."/>
            <person name="Gasser R.B."/>
            <person name="Hernandez-Gonzalez A."/>
            <person name="Young N.D."/>
            <person name="Perteguer M.J."/>
        </authorList>
    </citation>
    <scope>NUCLEOTIDE SEQUENCE [LARGE SCALE GENOMIC DNA]</scope>
    <source>
        <strain evidence="2">AL3</strain>
        <tissue evidence="2">Liver</tissue>
    </source>
</reference>
<feature type="region of interest" description="Disordered" evidence="1">
    <location>
        <begin position="66"/>
        <end position="85"/>
    </location>
</feature>
<evidence type="ECO:0000313" key="2">
    <source>
        <dbReference type="EMBL" id="MFH4982715.1"/>
    </source>
</evidence>
<evidence type="ECO:0000313" key="3">
    <source>
        <dbReference type="Proteomes" id="UP001608902"/>
    </source>
</evidence>
<gene>
    <name evidence="2" type="ORF">AB6A40_009424</name>
</gene>
<sequence length="111" mass="11827">MSMKIWTGIQDFLGLHDPIATFTTSSVSNSISTITATVTAGGDGEQSSAVIVGDHRISASPTITTISDESTSCSSSSSTTPNSALKKRTLAELNDEFSRGMHILREYRSIR</sequence>
<dbReference type="EMBL" id="JBGFUD010009915">
    <property type="protein sequence ID" value="MFH4982715.1"/>
    <property type="molecule type" value="Genomic_DNA"/>
</dbReference>
<evidence type="ECO:0000256" key="1">
    <source>
        <dbReference type="SAM" id="MobiDB-lite"/>
    </source>
</evidence>
<feature type="compositionally biased region" description="Low complexity" evidence="1">
    <location>
        <begin position="66"/>
        <end position="83"/>
    </location>
</feature>
<organism evidence="2 3">
    <name type="scientific">Gnathostoma spinigerum</name>
    <dbReference type="NCBI Taxonomy" id="75299"/>
    <lineage>
        <taxon>Eukaryota</taxon>
        <taxon>Metazoa</taxon>
        <taxon>Ecdysozoa</taxon>
        <taxon>Nematoda</taxon>
        <taxon>Chromadorea</taxon>
        <taxon>Rhabditida</taxon>
        <taxon>Spirurina</taxon>
        <taxon>Gnathostomatomorpha</taxon>
        <taxon>Gnathostomatoidea</taxon>
        <taxon>Gnathostomatidae</taxon>
        <taxon>Gnathostoma</taxon>
    </lineage>
</organism>
<proteinExistence type="predicted"/>
<accession>A0ABD6ERX8</accession>
<protein>
    <submittedName>
        <fullName evidence="2">Uncharacterized protein</fullName>
    </submittedName>
</protein>
<dbReference type="AlphaFoldDB" id="A0ABD6ERX8"/>
<keyword evidence="3" id="KW-1185">Reference proteome</keyword>